<comment type="cofactor">
    <cofactor evidence="1">
        <name>heme</name>
        <dbReference type="ChEBI" id="CHEBI:30413"/>
    </cofactor>
</comment>
<dbReference type="Gene3D" id="1.10.630.10">
    <property type="entry name" value="Cytochrome P450"/>
    <property type="match status" value="1"/>
</dbReference>
<keyword evidence="3" id="KW-0479">Metal-binding</keyword>
<evidence type="ECO:0000313" key="4">
    <source>
        <dbReference type="EMBL" id="KAF4708489.1"/>
    </source>
</evidence>
<dbReference type="InterPro" id="IPR017972">
    <property type="entry name" value="Cyt_P450_CS"/>
</dbReference>
<evidence type="ECO:0000256" key="2">
    <source>
        <dbReference type="ARBA" id="ARBA00010617"/>
    </source>
</evidence>
<comment type="caution">
    <text evidence="4">The sequence shown here is derived from an EMBL/GenBank/DDBJ whole genome shotgun (WGS) entry which is preliminary data.</text>
</comment>
<keyword evidence="3" id="KW-0349">Heme</keyword>
<dbReference type="EMBL" id="JABANM010029143">
    <property type="protein sequence ID" value="KAF4708489.1"/>
    <property type="molecule type" value="Genomic_DNA"/>
</dbReference>
<organism evidence="4 5">
    <name type="scientific">Perkinsus olseni</name>
    <name type="common">Perkinsus atlanticus</name>
    <dbReference type="NCBI Taxonomy" id="32597"/>
    <lineage>
        <taxon>Eukaryota</taxon>
        <taxon>Sar</taxon>
        <taxon>Alveolata</taxon>
        <taxon>Perkinsozoa</taxon>
        <taxon>Perkinsea</taxon>
        <taxon>Perkinsida</taxon>
        <taxon>Perkinsidae</taxon>
        <taxon>Perkinsus</taxon>
    </lineage>
</organism>
<evidence type="ECO:0000256" key="3">
    <source>
        <dbReference type="RuleBase" id="RU000461"/>
    </source>
</evidence>
<dbReference type="GO" id="GO:0005506">
    <property type="term" value="F:iron ion binding"/>
    <property type="evidence" value="ECO:0007669"/>
    <property type="project" value="InterPro"/>
</dbReference>
<dbReference type="GO" id="GO:0004497">
    <property type="term" value="F:monooxygenase activity"/>
    <property type="evidence" value="ECO:0007669"/>
    <property type="project" value="UniProtKB-KW"/>
</dbReference>
<dbReference type="PANTHER" id="PTHR24305">
    <property type="entry name" value="CYTOCHROME P450"/>
    <property type="match status" value="1"/>
</dbReference>
<dbReference type="InterPro" id="IPR050121">
    <property type="entry name" value="Cytochrome_P450_monoxygenase"/>
</dbReference>
<keyword evidence="3" id="KW-0560">Oxidoreductase</keyword>
<evidence type="ECO:0008006" key="6">
    <source>
        <dbReference type="Google" id="ProtNLM"/>
    </source>
</evidence>
<comment type="similarity">
    <text evidence="2 3">Belongs to the cytochrome P450 family.</text>
</comment>
<keyword evidence="3" id="KW-0503">Monooxygenase</keyword>
<accession>A0A7J6QIR3</accession>
<dbReference type="GO" id="GO:0016705">
    <property type="term" value="F:oxidoreductase activity, acting on paired donors, with incorporation or reduction of molecular oxygen"/>
    <property type="evidence" value="ECO:0007669"/>
    <property type="project" value="InterPro"/>
</dbReference>
<dbReference type="SUPFAM" id="SSF48264">
    <property type="entry name" value="Cytochrome P450"/>
    <property type="match status" value="1"/>
</dbReference>
<protein>
    <recommendedName>
        <fullName evidence="6">Cytochrome P450</fullName>
    </recommendedName>
</protein>
<dbReference type="GO" id="GO:0020037">
    <property type="term" value="F:heme binding"/>
    <property type="evidence" value="ECO:0007669"/>
    <property type="project" value="InterPro"/>
</dbReference>
<dbReference type="PROSITE" id="PS00086">
    <property type="entry name" value="CYTOCHROME_P450"/>
    <property type="match status" value="1"/>
</dbReference>
<dbReference type="InterPro" id="IPR036396">
    <property type="entry name" value="Cyt_P450_sf"/>
</dbReference>
<dbReference type="AlphaFoldDB" id="A0A7J6QIR3"/>
<sequence>AIVKALVDCKVAGEPIRKGTRILFPLTLMLRNEHNDGDEFRPERWLGTSGGSIDEKQRAEFLGFGFGPRQCPGRHLAVREVLCIVALLLRSFDDLQLGEGHDALTFSSPLTICPSDLPVRLKCHEDA</sequence>
<dbReference type="Pfam" id="PF00067">
    <property type="entry name" value="p450"/>
    <property type="match status" value="1"/>
</dbReference>
<keyword evidence="3" id="KW-0408">Iron</keyword>
<reference evidence="4 5" key="1">
    <citation type="submission" date="2020-04" db="EMBL/GenBank/DDBJ databases">
        <title>Perkinsus olseni comparative genomics.</title>
        <authorList>
            <person name="Bogema D.R."/>
        </authorList>
    </citation>
    <scope>NUCLEOTIDE SEQUENCE [LARGE SCALE GENOMIC DNA]</scope>
    <source>
        <strain evidence="4">ATCC PRA-205</strain>
    </source>
</reference>
<dbReference type="PANTHER" id="PTHR24305:SF166">
    <property type="entry name" value="CYTOCHROME P450 12A4, MITOCHONDRIAL-RELATED"/>
    <property type="match status" value="1"/>
</dbReference>
<dbReference type="Proteomes" id="UP000574390">
    <property type="component" value="Unassembled WGS sequence"/>
</dbReference>
<name>A0A7J6QIR3_PEROL</name>
<feature type="non-terminal residue" evidence="4">
    <location>
        <position position="1"/>
    </location>
</feature>
<proteinExistence type="inferred from homology"/>
<evidence type="ECO:0000313" key="5">
    <source>
        <dbReference type="Proteomes" id="UP000574390"/>
    </source>
</evidence>
<evidence type="ECO:0000256" key="1">
    <source>
        <dbReference type="ARBA" id="ARBA00001971"/>
    </source>
</evidence>
<gene>
    <name evidence="4" type="ORF">FOZ62_001216</name>
</gene>
<dbReference type="InterPro" id="IPR001128">
    <property type="entry name" value="Cyt_P450"/>
</dbReference>